<dbReference type="Proteomes" id="UP000590442">
    <property type="component" value="Unassembled WGS sequence"/>
</dbReference>
<proteinExistence type="predicted"/>
<keyword evidence="2" id="KW-1185">Reference proteome</keyword>
<reference evidence="1 2" key="1">
    <citation type="submission" date="2020-03" db="EMBL/GenBank/DDBJ databases">
        <title>Genomic Encyclopedia of Type Strains, Phase IV (KMG-IV): sequencing the most valuable type-strain genomes for metagenomic binning, comparative biology and taxonomic classification.</title>
        <authorList>
            <person name="Goeker M."/>
        </authorList>
    </citation>
    <scope>NUCLEOTIDE SEQUENCE [LARGE SCALE GENOMIC DNA]</scope>
    <source>
        <strain evidence="1 2">DSM 29762</strain>
    </source>
</reference>
<dbReference type="EMBL" id="JAATJJ010000001">
    <property type="protein sequence ID" value="NJB71882.1"/>
    <property type="molecule type" value="Genomic_DNA"/>
</dbReference>
<evidence type="ECO:0000313" key="1">
    <source>
        <dbReference type="EMBL" id="NJB71882.1"/>
    </source>
</evidence>
<organism evidence="1 2">
    <name type="scientific">Saonia flava</name>
    <dbReference type="NCBI Taxonomy" id="523696"/>
    <lineage>
        <taxon>Bacteria</taxon>
        <taxon>Pseudomonadati</taxon>
        <taxon>Bacteroidota</taxon>
        <taxon>Flavobacteriia</taxon>
        <taxon>Flavobacteriales</taxon>
        <taxon>Flavobacteriaceae</taxon>
        <taxon>Saonia</taxon>
    </lineage>
</organism>
<evidence type="ECO:0000313" key="2">
    <source>
        <dbReference type="Proteomes" id="UP000590442"/>
    </source>
</evidence>
<dbReference type="RefSeq" id="WP_209023995.1">
    <property type="nucleotide sequence ID" value="NZ_JAATJJ010000001.1"/>
</dbReference>
<protein>
    <submittedName>
        <fullName evidence="1">Transcriptional regulator of met regulon</fullName>
    </submittedName>
</protein>
<sequence>MRFPKSVLVILFMLFKSLSVISPKKEHPYGNQRKKYEQIGAISINVPICVYSINRKTKYR</sequence>
<comment type="caution">
    <text evidence="1">The sequence shown here is derived from an EMBL/GenBank/DDBJ whole genome shotgun (WGS) entry which is preliminary data.</text>
</comment>
<name>A0A846QZ10_9FLAO</name>
<accession>A0A846QZ10</accession>
<dbReference type="AlphaFoldDB" id="A0A846QZ10"/>
<gene>
    <name evidence="1" type="ORF">GGR42_002344</name>
</gene>